<reference evidence="3 4" key="1">
    <citation type="submission" date="2020-08" db="EMBL/GenBank/DDBJ databases">
        <title>Genome public.</title>
        <authorList>
            <person name="Liu C."/>
            <person name="Sun Q."/>
        </authorList>
    </citation>
    <scope>NUCLEOTIDE SEQUENCE [LARGE SCALE GENOMIC DNA]</scope>
    <source>
        <strain evidence="3 4">BX14</strain>
    </source>
</reference>
<dbReference type="Pfam" id="PF19623">
    <property type="entry name" value="DUF6128"/>
    <property type="match status" value="1"/>
</dbReference>
<feature type="region of interest" description="Disordered" evidence="1">
    <location>
        <begin position="135"/>
        <end position="348"/>
    </location>
</feature>
<feature type="compositionally biased region" description="Basic and acidic residues" evidence="1">
    <location>
        <begin position="339"/>
        <end position="348"/>
    </location>
</feature>
<evidence type="ECO:0000313" key="3">
    <source>
        <dbReference type="EMBL" id="MBC5655911.1"/>
    </source>
</evidence>
<feature type="compositionally biased region" description="Polar residues" evidence="1">
    <location>
        <begin position="195"/>
        <end position="206"/>
    </location>
</feature>
<dbReference type="InterPro" id="IPR046131">
    <property type="entry name" value="DUF6128"/>
</dbReference>
<comment type="caution">
    <text evidence="3">The sequence shown here is derived from an EMBL/GenBank/DDBJ whole genome shotgun (WGS) entry which is preliminary data.</text>
</comment>
<accession>A0AAW3X1W2</accession>
<organism evidence="3 4">
    <name type="scientific">Clostridium segne</name>
    <dbReference type="NCBI Taxonomy" id="2763038"/>
    <lineage>
        <taxon>Bacteria</taxon>
        <taxon>Bacillati</taxon>
        <taxon>Bacillota</taxon>
        <taxon>Clostridia</taxon>
        <taxon>Eubacteriales</taxon>
        <taxon>Clostridiaceae</taxon>
        <taxon>Clostridium</taxon>
    </lineage>
</organism>
<protein>
    <recommendedName>
        <fullName evidence="2">DUF6128 domain-containing protein</fullName>
    </recommendedName>
</protein>
<evidence type="ECO:0000256" key="1">
    <source>
        <dbReference type="SAM" id="MobiDB-lite"/>
    </source>
</evidence>
<feature type="compositionally biased region" description="Basic and acidic residues" evidence="1">
    <location>
        <begin position="297"/>
        <end position="323"/>
    </location>
</feature>
<keyword evidence="4" id="KW-1185">Reference proteome</keyword>
<dbReference type="EMBL" id="JACOOW010000003">
    <property type="protein sequence ID" value="MBC5655911.1"/>
    <property type="molecule type" value="Genomic_DNA"/>
</dbReference>
<evidence type="ECO:0000259" key="2">
    <source>
        <dbReference type="Pfam" id="PF19623"/>
    </source>
</evidence>
<dbReference type="AlphaFoldDB" id="A0AAW3X1W2"/>
<feature type="domain" description="DUF6128" evidence="2">
    <location>
        <begin position="384"/>
        <end position="462"/>
    </location>
</feature>
<proteinExistence type="predicted"/>
<dbReference type="Proteomes" id="UP000653904">
    <property type="component" value="Unassembled WGS sequence"/>
</dbReference>
<gene>
    <name evidence="3" type="ORF">H8S19_02290</name>
</gene>
<feature type="compositionally biased region" description="Acidic residues" evidence="1">
    <location>
        <begin position="213"/>
        <end position="223"/>
    </location>
</feature>
<feature type="compositionally biased region" description="Polar residues" evidence="1">
    <location>
        <begin position="324"/>
        <end position="338"/>
    </location>
</feature>
<sequence>MSAYHRLISYIYAYEGGIKGKNTGFAKLETRGTSCRIQVSVRRVFAGGSPIGVYLLAGQEEIRIGTLFVRGGNGEFRAVVNCENIEGSGCNMEECCGLTLHETDSAWRAYTTIWEDAVAHAAEVELADVTAEKVREQEAEKEETTRKLAENVSGEVNSASVGKEKLDEASELTRSGEMESQDTSTETEKKEAVNINETDFGISQPQPEKLEDSNLEIFEDTETMEAVPDISETSDHQEAEVVQETQTETPQESFQESTQEVQTETPQESFQESTQEVQTETPKESFQESYQEAQTEAGRKDSQESTREVQKEMPPDSPPDHQEAFQSDSQNQKQPQPDSSKEFSKEDPAESLWNRLRAAYPKVTAFECADGCEILVIKPQDIGLLPRENWVYGNNSFLLHGYYNYRYLILARLGKPGERGRYILGVPGHYGNNEKYMAAMFGFDRFVRSTRQPPRDSRFGYWYTDLNFT</sequence>
<dbReference type="RefSeq" id="WP_118652744.1">
    <property type="nucleotide sequence ID" value="NZ_JACOOW010000003.1"/>
</dbReference>
<evidence type="ECO:0000313" key="4">
    <source>
        <dbReference type="Proteomes" id="UP000653904"/>
    </source>
</evidence>
<feature type="compositionally biased region" description="Basic and acidic residues" evidence="1">
    <location>
        <begin position="135"/>
        <end position="149"/>
    </location>
</feature>
<name>A0AAW3X1W2_9CLOT</name>
<feature type="compositionally biased region" description="Polar residues" evidence="1">
    <location>
        <begin position="261"/>
        <end position="280"/>
    </location>
</feature>
<feature type="compositionally biased region" description="Low complexity" evidence="1">
    <location>
        <begin position="240"/>
        <end position="260"/>
    </location>
</feature>